<protein>
    <submittedName>
        <fullName evidence="3">Uncharacterized protein</fullName>
    </submittedName>
</protein>
<gene>
    <name evidence="3" type="ORF">EJ04DRAFT_85019</name>
</gene>
<keyword evidence="4" id="KW-1185">Reference proteome</keyword>
<feature type="compositionally biased region" description="Low complexity" evidence="1">
    <location>
        <begin position="84"/>
        <end position="93"/>
    </location>
</feature>
<dbReference type="EMBL" id="ML996263">
    <property type="protein sequence ID" value="KAF2728876.1"/>
    <property type="molecule type" value="Genomic_DNA"/>
</dbReference>
<feature type="transmembrane region" description="Helical" evidence="2">
    <location>
        <begin position="6"/>
        <end position="27"/>
    </location>
</feature>
<reference evidence="3" key="1">
    <citation type="journal article" date="2020" name="Stud. Mycol.">
        <title>101 Dothideomycetes genomes: a test case for predicting lifestyles and emergence of pathogens.</title>
        <authorList>
            <person name="Haridas S."/>
            <person name="Albert R."/>
            <person name="Binder M."/>
            <person name="Bloem J."/>
            <person name="Labutti K."/>
            <person name="Salamov A."/>
            <person name="Andreopoulos B."/>
            <person name="Baker S."/>
            <person name="Barry K."/>
            <person name="Bills G."/>
            <person name="Bluhm B."/>
            <person name="Cannon C."/>
            <person name="Castanera R."/>
            <person name="Culley D."/>
            <person name="Daum C."/>
            <person name="Ezra D."/>
            <person name="Gonzalez J."/>
            <person name="Henrissat B."/>
            <person name="Kuo A."/>
            <person name="Liang C."/>
            <person name="Lipzen A."/>
            <person name="Lutzoni F."/>
            <person name="Magnuson J."/>
            <person name="Mondo S."/>
            <person name="Nolan M."/>
            <person name="Ohm R."/>
            <person name="Pangilinan J."/>
            <person name="Park H.-J."/>
            <person name="Ramirez L."/>
            <person name="Alfaro M."/>
            <person name="Sun H."/>
            <person name="Tritt A."/>
            <person name="Yoshinaga Y."/>
            <person name="Zwiers L.-H."/>
            <person name="Turgeon B."/>
            <person name="Goodwin S."/>
            <person name="Spatafora J."/>
            <person name="Crous P."/>
            <person name="Grigoriev I."/>
        </authorList>
    </citation>
    <scope>NUCLEOTIDE SEQUENCE</scope>
    <source>
        <strain evidence="3">CBS 125425</strain>
    </source>
</reference>
<dbReference type="Proteomes" id="UP000799444">
    <property type="component" value="Unassembled WGS sequence"/>
</dbReference>
<name>A0A9P4QQ55_9PLEO</name>
<sequence>MVAIDRYSVSLFHGFMVVLMMMGGELFDIRTSSISPLLTPMGVHALVRPTLRRQMPTSPSLLYHHPYSALSMSLEAPRSKKGKSPSIASSVKSSRVDATPIMIRVRL</sequence>
<keyword evidence="2" id="KW-0812">Transmembrane</keyword>
<dbReference type="AlphaFoldDB" id="A0A9P4QQ55"/>
<organism evidence="3 4">
    <name type="scientific">Polyplosphaeria fusca</name>
    <dbReference type="NCBI Taxonomy" id="682080"/>
    <lineage>
        <taxon>Eukaryota</taxon>
        <taxon>Fungi</taxon>
        <taxon>Dikarya</taxon>
        <taxon>Ascomycota</taxon>
        <taxon>Pezizomycotina</taxon>
        <taxon>Dothideomycetes</taxon>
        <taxon>Pleosporomycetidae</taxon>
        <taxon>Pleosporales</taxon>
        <taxon>Tetraplosphaeriaceae</taxon>
        <taxon>Polyplosphaeria</taxon>
    </lineage>
</organism>
<feature type="region of interest" description="Disordered" evidence="1">
    <location>
        <begin position="74"/>
        <end position="94"/>
    </location>
</feature>
<keyword evidence="2" id="KW-1133">Transmembrane helix</keyword>
<comment type="caution">
    <text evidence="3">The sequence shown here is derived from an EMBL/GenBank/DDBJ whole genome shotgun (WGS) entry which is preliminary data.</text>
</comment>
<accession>A0A9P4QQ55</accession>
<evidence type="ECO:0000313" key="4">
    <source>
        <dbReference type="Proteomes" id="UP000799444"/>
    </source>
</evidence>
<evidence type="ECO:0000256" key="2">
    <source>
        <dbReference type="SAM" id="Phobius"/>
    </source>
</evidence>
<evidence type="ECO:0000313" key="3">
    <source>
        <dbReference type="EMBL" id="KAF2728876.1"/>
    </source>
</evidence>
<proteinExistence type="predicted"/>
<evidence type="ECO:0000256" key="1">
    <source>
        <dbReference type="SAM" id="MobiDB-lite"/>
    </source>
</evidence>
<keyword evidence="2" id="KW-0472">Membrane</keyword>